<evidence type="ECO:0000313" key="1">
    <source>
        <dbReference type="EMBL" id="TKR76682.1"/>
    </source>
</evidence>
<accession>A0A4U5N3H2</accession>
<gene>
    <name evidence="1" type="ORF">L596_017791</name>
</gene>
<comment type="caution">
    <text evidence="1">The sequence shown here is derived from an EMBL/GenBank/DDBJ whole genome shotgun (WGS) entry which is preliminary data.</text>
</comment>
<sequence>MAHLQSKGLENIPEDKRSWIDGTSKGMATSDTGTFGRALAHSKRAQDSSNKAFVVVIHFMARKTQLVHKSENLSYIKSAVSVAVSFALHGLSVSKVQIVICRKLQNELHLKTFFSQF</sequence>
<reference evidence="1 2" key="2">
    <citation type="journal article" date="2019" name="G3 (Bethesda)">
        <title>Hybrid Assembly of the Genome of the Entomopathogenic Nematode Steinernema carpocapsae Identifies the X-Chromosome.</title>
        <authorList>
            <person name="Serra L."/>
            <person name="Macchietto M."/>
            <person name="Macias-Munoz A."/>
            <person name="McGill C.J."/>
            <person name="Rodriguez I.M."/>
            <person name="Rodriguez B."/>
            <person name="Murad R."/>
            <person name="Mortazavi A."/>
        </authorList>
    </citation>
    <scope>NUCLEOTIDE SEQUENCE [LARGE SCALE GENOMIC DNA]</scope>
    <source>
        <strain evidence="1 2">ALL</strain>
    </source>
</reference>
<name>A0A4U5N3H2_STECR</name>
<dbReference type="AlphaFoldDB" id="A0A4U5N3H2"/>
<keyword evidence="2" id="KW-1185">Reference proteome</keyword>
<dbReference type="EMBL" id="AZBU02000005">
    <property type="protein sequence ID" value="TKR76682.1"/>
    <property type="molecule type" value="Genomic_DNA"/>
</dbReference>
<protein>
    <submittedName>
        <fullName evidence="1">Uncharacterized protein</fullName>
    </submittedName>
</protein>
<dbReference type="Proteomes" id="UP000298663">
    <property type="component" value="Unassembled WGS sequence"/>
</dbReference>
<proteinExistence type="predicted"/>
<evidence type="ECO:0000313" key="2">
    <source>
        <dbReference type="Proteomes" id="UP000298663"/>
    </source>
</evidence>
<reference evidence="1 2" key="1">
    <citation type="journal article" date="2015" name="Genome Biol.">
        <title>Comparative genomics of Steinernema reveals deeply conserved gene regulatory networks.</title>
        <authorList>
            <person name="Dillman A.R."/>
            <person name="Macchietto M."/>
            <person name="Porter C.F."/>
            <person name="Rogers A."/>
            <person name="Williams B."/>
            <person name="Antoshechkin I."/>
            <person name="Lee M.M."/>
            <person name="Goodwin Z."/>
            <person name="Lu X."/>
            <person name="Lewis E.E."/>
            <person name="Goodrich-Blair H."/>
            <person name="Stock S.P."/>
            <person name="Adams B.J."/>
            <person name="Sternberg P.W."/>
            <person name="Mortazavi A."/>
        </authorList>
    </citation>
    <scope>NUCLEOTIDE SEQUENCE [LARGE SCALE GENOMIC DNA]</scope>
    <source>
        <strain evidence="1 2">ALL</strain>
    </source>
</reference>
<organism evidence="1 2">
    <name type="scientific">Steinernema carpocapsae</name>
    <name type="common">Entomopathogenic nematode</name>
    <dbReference type="NCBI Taxonomy" id="34508"/>
    <lineage>
        <taxon>Eukaryota</taxon>
        <taxon>Metazoa</taxon>
        <taxon>Ecdysozoa</taxon>
        <taxon>Nematoda</taxon>
        <taxon>Chromadorea</taxon>
        <taxon>Rhabditida</taxon>
        <taxon>Tylenchina</taxon>
        <taxon>Panagrolaimomorpha</taxon>
        <taxon>Strongyloidoidea</taxon>
        <taxon>Steinernematidae</taxon>
        <taxon>Steinernema</taxon>
    </lineage>
</organism>